<name>A0ABU6VK72_9FABA</name>
<feature type="non-terminal residue" evidence="1">
    <location>
        <position position="106"/>
    </location>
</feature>
<organism evidence="1 2">
    <name type="scientific">Stylosanthes scabra</name>
    <dbReference type="NCBI Taxonomy" id="79078"/>
    <lineage>
        <taxon>Eukaryota</taxon>
        <taxon>Viridiplantae</taxon>
        <taxon>Streptophyta</taxon>
        <taxon>Embryophyta</taxon>
        <taxon>Tracheophyta</taxon>
        <taxon>Spermatophyta</taxon>
        <taxon>Magnoliopsida</taxon>
        <taxon>eudicotyledons</taxon>
        <taxon>Gunneridae</taxon>
        <taxon>Pentapetalae</taxon>
        <taxon>rosids</taxon>
        <taxon>fabids</taxon>
        <taxon>Fabales</taxon>
        <taxon>Fabaceae</taxon>
        <taxon>Papilionoideae</taxon>
        <taxon>50 kb inversion clade</taxon>
        <taxon>dalbergioids sensu lato</taxon>
        <taxon>Dalbergieae</taxon>
        <taxon>Pterocarpus clade</taxon>
        <taxon>Stylosanthes</taxon>
    </lineage>
</organism>
<evidence type="ECO:0000313" key="1">
    <source>
        <dbReference type="EMBL" id="MED6173489.1"/>
    </source>
</evidence>
<sequence>MKEGRAEMRQVSGPVGLYRMRSYLRLCSPEIAISGSACSRYGWIGYSSLISGSACSRYYLGFCKPEIWEEYAKCVGLLAPLEADTWSVWDNIEERILLCCRRTFCG</sequence>
<accession>A0ABU6VK72</accession>
<dbReference type="EMBL" id="JASCZI010151558">
    <property type="protein sequence ID" value="MED6173489.1"/>
    <property type="molecule type" value="Genomic_DNA"/>
</dbReference>
<gene>
    <name evidence="1" type="ORF">PIB30_059966</name>
</gene>
<protein>
    <submittedName>
        <fullName evidence="1">Uncharacterized protein</fullName>
    </submittedName>
</protein>
<evidence type="ECO:0000313" key="2">
    <source>
        <dbReference type="Proteomes" id="UP001341840"/>
    </source>
</evidence>
<keyword evidence="2" id="KW-1185">Reference proteome</keyword>
<reference evidence="1 2" key="1">
    <citation type="journal article" date="2023" name="Plants (Basel)">
        <title>Bridging the Gap: Combining Genomics and Transcriptomics Approaches to Understand Stylosanthes scabra, an Orphan Legume from the Brazilian Caatinga.</title>
        <authorList>
            <person name="Ferreira-Neto J.R.C."/>
            <person name="da Silva M.D."/>
            <person name="Binneck E."/>
            <person name="de Melo N.F."/>
            <person name="da Silva R.H."/>
            <person name="de Melo A.L.T.M."/>
            <person name="Pandolfi V."/>
            <person name="Bustamante F.O."/>
            <person name="Brasileiro-Vidal A.C."/>
            <person name="Benko-Iseppon A.M."/>
        </authorList>
    </citation>
    <scope>NUCLEOTIDE SEQUENCE [LARGE SCALE GENOMIC DNA]</scope>
    <source>
        <tissue evidence="1">Leaves</tissue>
    </source>
</reference>
<dbReference type="Proteomes" id="UP001341840">
    <property type="component" value="Unassembled WGS sequence"/>
</dbReference>
<comment type="caution">
    <text evidence="1">The sequence shown here is derived from an EMBL/GenBank/DDBJ whole genome shotgun (WGS) entry which is preliminary data.</text>
</comment>
<proteinExistence type="predicted"/>